<protein>
    <recommendedName>
        <fullName evidence="2">Copine C-terminal domain-containing protein</fullName>
    </recommendedName>
</protein>
<dbReference type="Pfam" id="PF07002">
    <property type="entry name" value="Copine"/>
    <property type="match status" value="2"/>
</dbReference>
<feature type="compositionally biased region" description="Polar residues" evidence="1">
    <location>
        <begin position="221"/>
        <end position="233"/>
    </location>
</feature>
<feature type="compositionally biased region" description="Basic and acidic residues" evidence="1">
    <location>
        <begin position="11"/>
        <end position="27"/>
    </location>
</feature>
<dbReference type="Proteomes" id="UP000317650">
    <property type="component" value="Chromosome 4"/>
</dbReference>
<dbReference type="AlphaFoldDB" id="A0A4S8KCK3"/>
<feature type="region of interest" description="Disordered" evidence="1">
    <location>
        <begin position="166"/>
        <end position="186"/>
    </location>
</feature>
<reference evidence="3 4" key="1">
    <citation type="journal article" date="2019" name="Nat. Plants">
        <title>Genome sequencing of Musa balbisiana reveals subgenome evolution and function divergence in polyploid bananas.</title>
        <authorList>
            <person name="Yao X."/>
        </authorList>
    </citation>
    <scope>NUCLEOTIDE SEQUENCE [LARGE SCALE GENOMIC DNA]</scope>
    <source>
        <strain evidence="4">cv. DH-PKW</strain>
        <tissue evidence="3">Leaves</tissue>
    </source>
</reference>
<dbReference type="InterPro" id="IPR010734">
    <property type="entry name" value="Copine_C"/>
</dbReference>
<dbReference type="EMBL" id="PYDT01000001">
    <property type="protein sequence ID" value="THU72873.1"/>
    <property type="molecule type" value="Genomic_DNA"/>
</dbReference>
<feature type="region of interest" description="Disordered" evidence="1">
    <location>
        <begin position="549"/>
        <end position="579"/>
    </location>
</feature>
<dbReference type="PANTHER" id="PTHR45751">
    <property type="entry name" value="COPINE FAMILY PROTEIN 1"/>
    <property type="match status" value="1"/>
</dbReference>
<comment type="caution">
    <text evidence="3">The sequence shown here is derived from an EMBL/GenBank/DDBJ whole genome shotgun (WGS) entry which is preliminary data.</text>
</comment>
<feature type="compositionally biased region" description="Low complexity" evidence="1">
    <location>
        <begin position="96"/>
        <end position="106"/>
    </location>
</feature>
<feature type="domain" description="Copine C-terminal" evidence="2">
    <location>
        <begin position="391"/>
        <end position="539"/>
    </location>
</feature>
<feature type="compositionally biased region" description="Polar residues" evidence="1">
    <location>
        <begin position="118"/>
        <end position="130"/>
    </location>
</feature>
<sequence length="663" mass="74219">MVHRMPWRSPKWQEHRGLKAPRGERLGNKGSQTKRHQEEHPPPDSSRLSSPTNERSMGNEIPCAGRSSLPVTDIKREMHRQSFQGQEAEMHRSSRTRPSSQPPTRQNHPERRVERLPPSTNLASQPSLRQRSVEDERRHRMKKYSYITDNYTSLEQWNEPCRSQVLTKQTPIPPPPSSSLPNADMGNVLTQARVILRRRSTVQRQSQSSMRRSSRDPSERQGTTTRPAASGPSTDHRSLDRRRSQLIQKYTFIPDNYTSVDQVTAALREAGLESSNLILGIDFTKSNEWTGKRSFDGQSLHKIGGRSNPYEQAITIIGKVLAPFDEDNLIPCFGFGDHTTHDREVFSFHPDQSPCHGFDEVLACYRKIVPHLRLAGASSTYRFIFSVAETETYSDSFVSVFPVGPTSFAPIVEAAVDIVERSRGQYHVLVIIADGQVTRSVDINDGDLSPQEKKTIDSIVMASAYPLSIVLVGVGDGPWDDMKKFDDRIPARDFDNFQFVNFTAIMGKNANAAEKEAAFALAALMEVPIQYKATLELGILGRVTGKAKRVVPRPPPLPVAQRHSSSTPARSNSERNSDDQNQICPICLTNKKDLAFGCGHMVNPTPSHASINLLMPDCCNNRSCHLSLSVSLAVLQRLWSELEQMPDLQSNHNVAPEVVLLKV</sequence>
<feature type="compositionally biased region" description="Polar residues" evidence="1">
    <location>
        <begin position="46"/>
        <end position="56"/>
    </location>
</feature>
<dbReference type="GO" id="GO:0004842">
    <property type="term" value="F:ubiquitin-protein transferase activity"/>
    <property type="evidence" value="ECO:0007669"/>
    <property type="project" value="TreeGrafter"/>
</dbReference>
<feature type="region of interest" description="Disordered" evidence="1">
    <location>
        <begin position="198"/>
        <end position="241"/>
    </location>
</feature>
<feature type="domain" description="Copine C-terminal" evidence="2">
    <location>
        <begin position="299"/>
        <end position="389"/>
    </location>
</feature>
<dbReference type="GO" id="GO:0016567">
    <property type="term" value="P:protein ubiquitination"/>
    <property type="evidence" value="ECO:0007669"/>
    <property type="project" value="TreeGrafter"/>
</dbReference>
<dbReference type="PANTHER" id="PTHR45751:SF16">
    <property type="entry name" value="E3 UBIQUITIN-PROTEIN LIGASE RGLG4"/>
    <property type="match status" value="1"/>
</dbReference>
<dbReference type="SUPFAM" id="SSF53300">
    <property type="entry name" value="vWA-like"/>
    <property type="match status" value="1"/>
</dbReference>
<gene>
    <name evidence="3" type="ORF">C4D60_Mb04t16820</name>
</gene>
<keyword evidence="4" id="KW-1185">Reference proteome</keyword>
<evidence type="ECO:0000313" key="4">
    <source>
        <dbReference type="Proteomes" id="UP000317650"/>
    </source>
</evidence>
<organism evidence="3 4">
    <name type="scientific">Musa balbisiana</name>
    <name type="common">Banana</name>
    <dbReference type="NCBI Taxonomy" id="52838"/>
    <lineage>
        <taxon>Eukaryota</taxon>
        <taxon>Viridiplantae</taxon>
        <taxon>Streptophyta</taxon>
        <taxon>Embryophyta</taxon>
        <taxon>Tracheophyta</taxon>
        <taxon>Spermatophyta</taxon>
        <taxon>Magnoliopsida</taxon>
        <taxon>Liliopsida</taxon>
        <taxon>Zingiberales</taxon>
        <taxon>Musaceae</taxon>
        <taxon>Musa</taxon>
    </lineage>
</organism>
<dbReference type="STRING" id="52838.A0A4S8KCK3"/>
<accession>A0A4S8KCK3</accession>
<feature type="region of interest" description="Disordered" evidence="1">
    <location>
        <begin position="1"/>
        <end position="137"/>
    </location>
</feature>
<evidence type="ECO:0000259" key="2">
    <source>
        <dbReference type="Pfam" id="PF07002"/>
    </source>
</evidence>
<proteinExistence type="predicted"/>
<dbReference type="InterPro" id="IPR036465">
    <property type="entry name" value="vWFA_dom_sf"/>
</dbReference>
<name>A0A4S8KCK3_MUSBA</name>
<dbReference type="InterPro" id="IPR052079">
    <property type="entry name" value="E3_ligase/Copine_domain"/>
</dbReference>
<feature type="compositionally biased region" description="Low complexity" evidence="1">
    <location>
        <begin position="202"/>
        <end position="211"/>
    </location>
</feature>
<dbReference type="GO" id="GO:0005634">
    <property type="term" value="C:nucleus"/>
    <property type="evidence" value="ECO:0007669"/>
    <property type="project" value="TreeGrafter"/>
</dbReference>
<evidence type="ECO:0000313" key="3">
    <source>
        <dbReference type="EMBL" id="THU72873.1"/>
    </source>
</evidence>
<evidence type="ECO:0000256" key="1">
    <source>
        <dbReference type="SAM" id="MobiDB-lite"/>
    </source>
</evidence>
<feature type="compositionally biased region" description="Polar residues" evidence="1">
    <location>
        <begin position="562"/>
        <end position="571"/>
    </location>
</feature>